<dbReference type="AlphaFoldDB" id="A0A2A6E7Q5"/>
<comment type="caution">
    <text evidence="1">The sequence shown here is derived from an EMBL/GenBank/DDBJ whole genome shotgun (WGS) entry which is preliminary data.</text>
</comment>
<accession>A0A2A6E7Q5</accession>
<sequence>MLNDRWFNPTDSVARYYAPFDVPLSHKMLNISDNKPYLIRIDWNLDTKHPAAEVYVDNRKRLTVPLRNESQHGLSYVHFLSDTRIDDQGYEIEWVKAEVGR</sequence>
<dbReference type="EMBL" id="NSLJ01000018">
    <property type="protein sequence ID" value="PDP43503.1"/>
    <property type="molecule type" value="Genomic_DNA"/>
</dbReference>
<evidence type="ECO:0000313" key="1">
    <source>
        <dbReference type="EMBL" id="PDP43503.1"/>
    </source>
</evidence>
<organism evidence="1 2">
    <name type="scientific">Tannerella forsythia</name>
    <name type="common">Bacteroides forsythus</name>
    <dbReference type="NCBI Taxonomy" id="28112"/>
    <lineage>
        <taxon>Bacteria</taxon>
        <taxon>Pseudomonadati</taxon>
        <taxon>Bacteroidota</taxon>
        <taxon>Bacteroidia</taxon>
        <taxon>Bacteroidales</taxon>
        <taxon>Tannerellaceae</taxon>
        <taxon>Tannerella</taxon>
    </lineage>
</organism>
<name>A0A2A6E7Q5_TANFO</name>
<reference evidence="1 2" key="1">
    <citation type="submission" date="2017-09" db="EMBL/GenBank/DDBJ databases">
        <title>Phase variable restriction modification systems are present in the genome sequences of periodontal pathogens Prevotella intermedia, Tannerella forsythia and Porphyromonas gingivalis.</title>
        <authorList>
            <person name="Haigh R.D."/>
            <person name="Crawford L."/>
            <person name="Ralph J."/>
            <person name="Wanford J."/>
            <person name="Vartoukian S.R."/>
            <person name="Hijazib K."/>
            <person name="Wade W."/>
            <person name="Oggioni M.R."/>
        </authorList>
    </citation>
    <scope>NUCLEOTIDE SEQUENCE [LARGE SCALE GENOMIC DNA]</scope>
    <source>
        <strain evidence="1 2">WW11663</strain>
    </source>
</reference>
<evidence type="ECO:0000313" key="2">
    <source>
        <dbReference type="Proteomes" id="UP000219259"/>
    </source>
</evidence>
<dbReference type="Proteomes" id="UP000219259">
    <property type="component" value="Unassembled WGS sequence"/>
</dbReference>
<gene>
    <name evidence="1" type="ORF">CLI86_07965</name>
</gene>
<protein>
    <submittedName>
        <fullName evidence="1">Uncharacterized protein</fullName>
    </submittedName>
</protein>
<dbReference type="RefSeq" id="WP_052299296.1">
    <property type="nucleotide sequence ID" value="NZ_CALHNL010000038.1"/>
</dbReference>
<proteinExistence type="predicted"/>